<dbReference type="EMBL" id="GISG01174778">
    <property type="protein sequence ID" value="MBA4652483.1"/>
    <property type="molecule type" value="Transcribed_RNA"/>
</dbReference>
<reference evidence="1" key="2">
    <citation type="submission" date="2020-07" db="EMBL/GenBank/DDBJ databases">
        <authorList>
            <person name="Vera ALvarez R."/>
            <person name="Arias-Moreno D.M."/>
            <person name="Jimenez-Jacinto V."/>
            <person name="Jimenez-Bremont J.F."/>
            <person name="Swaminathan K."/>
            <person name="Moose S.P."/>
            <person name="Guerrero-Gonzalez M.L."/>
            <person name="Marino-Ramirez L."/>
            <person name="Landsman D."/>
            <person name="Rodriguez-Kessler M."/>
            <person name="Delgado-Sanchez P."/>
        </authorList>
    </citation>
    <scope>NUCLEOTIDE SEQUENCE</scope>
    <source>
        <tissue evidence="1">Cladode</tissue>
    </source>
</reference>
<accession>A0A7C9DZI7</accession>
<name>A0A7C9DZI7_OPUST</name>
<protein>
    <submittedName>
        <fullName evidence="1">Uncharacterized protein</fullName>
    </submittedName>
</protein>
<proteinExistence type="predicted"/>
<evidence type="ECO:0000313" key="1">
    <source>
        <dbReference type="EMBL" id="MBA4652483.1"/>
    </source>
</evidence>
<reference evidence="1" key="1">
    <citation type="journal article" date="2013" name="J. Plant Res.">
        <title>Effect of fungi and light on seed germination of three Opuntia species from semiarid lands of central Mexico.</title>
        <authorList>
            <person name="Delgado-Sanchez P."/>
            <person name="Jimenez-Bremont J.F."/>
            <person name="Guerrero-Gonzalez Mde L."/>
            <person name="Flores J."/>
        </authorList>
    </citation>
    <scope>NUCLEOTIDE SEQUENCE</scope>
    <source>
        <tissue evidence="1">Cladode</tissue>
    </source>
</reference>
<organism evidence="1">
    <name type="scientific">Opuntia streptacantha</name>
    <name type="common">Prickly pear cactus</name>
    <name type="synonym">Opuntia cardona</name>
    <dbReference type="NCBI Taxonomy" id="393608"/>
    <lineage>
        <taxon>Eukaryota</taxon>
        <taxon>Viridiplantae</taxon>
        <taxon>Streptophyta</taxon>
        <taxon>Embryophyta</taxon>
        <taxon>Tracheophyta</taxon>
        <taxon>Spermatophyta</taxon>
        <taxon>Magnoliopsida</taxon>
        <taxon>eudicotyledons</taxon>
        <taxon>Gunneridae</taxon>
        <taxon>Pentapetalae</taxon>
        <taxon>Caryophyllales</taxon>
        <taxon>Cactineae</taxon>
        <taxon>Cactaceae</taxon>
        <taxon>Opuntioideae</taxon>
        <taxon>Opuntia</taxon>
    </lineage>
</organism>
<sequence>MVIKATFGALAWLYLSVQLVNSPMPYQIKRMVGSTIFQLCKPLLNSHRLMLLVNIHLSSALLYHLAYKKTRRLGYRHNGYWNILSSKSMMICILILHHTSPMLDLPSLPCRYQVHRNQ</sequence>
<dbReference type="AlphaFoldDB" id="A0A7C9DZI7"/>